<dbReference type="Proteomes" id="UP000075840">
    <property type="component" value="Unassembled WGS sequence"/>
</dbReference>
<dbReference type="VEuPathDB" id="VectorBase:AARA21_013199"/>
<dbReference type="Pfam" id="PF17681">
    <property type="entry name" value="GCP_N_terminal"/>
    <property type="match status" value="1"/>
</dbReference>
<dbReference type="PANTHER" id="PTHR19302">
    <property type="entry name" value="GAMMA TUBULIN COMPLEX PROTEIN"/>
    <property type="match status" value="1"/>
</dbReference>
<evidence type="ECO:0000313" key="9">
    <source>
        <dbReference type="Proteomes" id="UP000075840"/>
    </source>
</evidence>
<evidence type="ECO:0000256" key="1">
    <source>
        <dbReference type="ARBA" id="ARBA00004245"/>
    </source>
</evidence>
<feature type="domain" description="Gamma tubulin complex component C-terminal" evidence="6">
    <location>
        <begin position="496"/>
        <end position="827"/>
    </location>
</feature>
<protein>
    <submittedName>
        <fullName evidence="8">Gamma-tubulin complex component</fullName>
    </submittedName>
</protein>
<dbReference type="EMBL" id="APCN01003086">
    <property type="status" value="NOT_ANNOTATED_CDS"/>
    <property type="molecule type" value="Genomic_DNA"/>
</dbReference>
<dbReference type="InterPro" id="IPR041470">
    <property type="entry name" value="GCP_N"/>
</dbReference>
<dbReference type="GO" id="GO:0005874">
    <property type="term" value="C:microtubule"/>
    <property type="evidence" value="ECO:0007669"/>
    <property type="project" value="UniProtKB-KW"/>
</dbReference>
<evidence type="ECO:0000259" key="6">
    <source>
        <dbReference type="Pfam" id="PF04130"/>
    </source>
</evidence>
<evidence type="ECO:0000259" key="7">
    <source>
        <dbReference type="Pfam" id="PF17681"/>
    </source>
</evidence>
<keyword evidence="9" id="KW-1185">Reference proteome</keyword>
<dbReference type="AlphaFoldDB" id="A0A182I8M0"/>
<evidence type="ECO:0000256" key="3">
    <source>
        <dbReference type="ARBA" id="ARBA00022490"/>
    </source>
</evidence>
<proteinExistence type="inferred from homology"/>
<feature type="domain" description="Gamma tubulin complex component protein N-terminal" evidence="7">
    <location>
        <begin position="194"/>
        <end position="491"/>
    </location>
</feature>
<dbReference type="Gene3D" id="1.20.120.1900">
    <property type="entry name" value="Gamma-tubulin complex, C-terminal domain"/>
    <property type="match status" value="1"/>
</dbReference>
<organism evidence="8 9">
    <name type="scientific">Anopheles arabiensis</name>
    <name type="common">Mosquito</name>
    <dbReference type="NCBI Taxonomy" id="7173"/>
    <lineage>
        <taxon>Eukaryota</taxon>
        <taxon>Metazoa</taxon>
        <taxon>Ecdysozoa</taxon>
        <taxon>Arthropoda</taxon>
        <taxon>Hexapoda</taxon>
        <taxon>Insecta</taxon>
        <taxon>Pterygota</taxon>
        <taxon>Neoptera</taxon>
        <taxon>Endopterygota</taxon>
        <taxon>Diptera</taxon>
        <taxon>Nematocera</taxon>
        <taxon>Culicoidea</taxon>
        <taxon>Culicidae</taxon>
        <taxon>Anophelinae</taxon>
        <taxon>Anopheles</taxon>
    </lineage>
</organism>
<name>A0A182I8M0_ANOAR</name>
<comment type="similarity">
    <text evidence="2">Belongs to the TUBGCP family.</text>
</comment>
<evidence type="ECO:0000256" key="4">
    <source>
        <dbReference type="ARBA" id="ARBA00022701"/>
    </source>
</evidence>
<dbReference type="PANTHER" id="PTHR19302:SF14">
    <property type="entry name" value="GAMMA-TUBULIN COMPLEX COMPONENT 3"/>
    <property type="match status" value="1"/>
</dbReference>
<sequence length="931" mass="106119">MNRNHQPNFPVIYELLKQLCQNLAGDRSNDVLKEVTRLIANKPNSITHHGGTSAAANESTIVARINRLLASRSQASVNVFNGFYEELISMTESKQRTPILEFLFHLADSDKSASGSGLQVDLRNDAGFASGTLDSVFSKLSVDSGIGGSQRLMKSRSGGTVTGSTGSLCDAKALVADDAQLQIADRNELEDLLIQDVIYACTGIEGKYLRKNVVSGEFKLDHIHGRNLNACDAGMLLRLAEVGFFYNKVSRFINPKSDSYLMGNFGQGYITALQQELTNYYGLIANLQENLDRQRQAGDGAERMTLMRTMVWLVEPMERLQWLALISDACREVKGGALASAIHKFIWHGDPMVRTISRELLQSACIPLQQMLSQWLTDGKIVDPHCEFFIEELTDVGYNRLWHDEFRLRSSMVPSFISDTLAKQILVIGKSINFLREVCKDREPVPERTDLKKCLNEHLDYLYSPHSNTELHVLIDGVYLKTSKRVLDIVLGPHQLYDHLKAMRDYLLLGLGHFADVLMENLKEELDRPAKDIYQQELFSIVAAAVRKSADEQEEPAVLSYLDVHFLSPCEGDTGWDVFCLTYKVQGPLGTIFQPVQCTYRALFKQLWNMKRFQFILYGIWRNHMLSTRCFKPIASDIGLIKQHLQSYCSKMINIITQMQYYILYEVIECSWVQFSARVKQAKALDDVLEAHDKFLDRIRTGIFLDQSTHLFSSCLEQIFSSVRKLDEWQMNFYKLCNRELDARKEFDEYIQSSEAKGTYGVNAERALERDEAQQEFEAKLVHCQKALIAIGVEYENSVGHFLYQLAVSPIESLPQLCMRLDYNEYYKHRDERLSVPLTFQHMRKKRLVFHRNATMAASSQASRGLTALFKRGWNEIPEVVGSSVIALIGIGLSVVGLTNYYRKDADNRRYKLTYVVMRPDDPRAARIRQD</sequence>
<keyword evidence="3" id="KW-0963">Cytoplasm</keyword>
<dbReference type="GO" id="GO:0051011">
    <property type="term" value="F:microtubule minus-end binding"/>
    <property type="evidence" value="ECO:0007669"/>
    <property type="project" value="TreeGrafter"/>
</dbReference>
<dbReference type="InterPro" id="IPR007259">
    <property type="entry name" value="GCP"/>
</dbReference>
<dbReference type="VEuPathDB" id="VectorBase:AARA21_007248"/>
<dbReference type="GO" id="GO:0007020">
    <property type="term" value="P:microtubule nucleation"/>
    <property type="evidence" value="ECO:0007669"/>
    <property type="project" value="InterPro"/>
</dbReference>
<dbReference type="VEuPathDB" id="VectorBase:AARA009930"/>
<dbReference type="GO" id="GO:0000930">
    <property type="term" value="C:gamma-tubulin complex"/>
    <property type="evidence" value="ECO:0007669"/>
    <property type="project" value="TreeGrafter"/>
</dbReference>
<dbReference type="InterPro" id="IPR042241">
    <property type="entry name" value="GCP_C_sf"/>
</dbReference>
<dbReference type="EnsemblMetazoa" id="AARA009930-RA">
    <property type="protein sequence ID" value="AARA009930-PA"/>
    <property type="gene ID" value="AARA009930"/>
</dbReference>
<reference evidence="8" key="1">
    <citation type="submission" date="2022-08" db="UniProtKB">
        <authorList>
            <consortium name="EnsemblMetazoa"/>
        </authorList>
    </citation>
    <scope>IDENTIFICATION</scope>
    <source>
        <strain evidence="8">Dongola</strain>
    </source>
</reference>
<dbReference type="GO" id="GO:0051321">
    <property type="term" value="P:meiotic cell cycle"/>
    <property type="evidence" value="ECO:0007669"/>
    <property type="project" value="TreeGrafter"/>
</dbReference>
<accession>A0A182I8M0</accession>
<keyword evidence="4" id="KW-0493">Microtubule</keyword>
<dbReference type="GO" id="GO:0051225">
    <property type="term" value="P:spindle assembly"/>
    <property type="evidence" value="ECO:0007669"/>
    <property type="project" value="TreeGrafter"/>
</dbReference>
<dbReference type="InterPro" id="IPR040457">
    <property type="entry name" value="GCP_C"/>
</dbReference>
<dbReference type="GO" id="GO:0031122">
    <property type="term" value="P:cytoplasmic microtubule organization"/>
    <property type="evidence" value="ECO:0007669"/>
    <property type="project" value="TreeGrafter"/>
</dbReference>
<evidence type="ECO:0000313" key="8">
    <source>
        <dbReference type="EnsemblMetazoa" id="AARA009930-PA"/>
    </source>
</evidence>
<dbReference type="Pfam" id="PF04130">
    <property type="entry name" value="GCP_C_terminal"/>
    <property type="match status" value="1"/>
</dbReference>
<evidence type="ECO:0000256" key="5">
    <source>
        <dbReference type="ARBA" id="ARBA00023212"/>
    </source>
</evidence>
<dbReference type="GO" id="GO:0000922">
    <property type="term" value="C:spindle pole"/>
    <property type="evidence" value="ECO:0007669"/>
    <property type="project" value="InterPro"/>
</dbReference>
<comment type="subcellular location">
    <subcellularLocation>
        <location evidence="1">Cytoplasm</location>
        <location evidence="1">Cytoskeleton</location>
    </subcellularLocation>
</comment>
<keyword evidence="5" id="KW-0206">Cytoskeleton</keyword>
<evidence type="ECO:0000256" key="2">
    <source>
        <dbReference type="ARBA" id="ARBA00010337"/>
    </source>
</evidence>
<dbReference type="GO" id="GO:0043015">
    <property type="term" value="F:gamma-tubulin binding"/>
    <property type="evidence" value="ECO:0007669"/>
    <property type="project" value="InterPro"/>
</dbReference>
<dbReference type="GO" id="GO:0000278">
    <property type="term" value="P:mitotic cell cycle"/>
    <property type="evidence" value="ECO:0007669"/>
    <property type="project" value="TreeGrafter"/>
</dbReference>